<feature type="signal peptide" evidence="1">
    <location>
        <begin position="1"/>
        <end position="18"/>
    </location>
</feature>
<protein>
    <submittedName>
        <fullName evidence="2">Uncharacterized protein</fullName>
    </submittedName>
</protein>
<name>A0A0G4GHR6_9ALVE</name>
<dbReference type="VEuPathDB" id="CryptoDB:Cvel_21952"/>
<sequence>MTLQRLLEVCLLLPIATSFKLQLPFMPSSTQTRAGDASRQTDAERLLGSVSLTDVETGREVSLCSRMKGKGRKTVVAFLTHFGDLSSWEYAQKLSYLRPRLEEGKVDLLCVGIGSREAGLRFSELNGFPVSGLFCDETGSVYRELGFNSGFLGEMSGVNPYVKLFFMLLGIGSPGTIPAVLKGYFGSKEQRADWATVCLRLVDGKRFDVLGERYQRPFEVATVRLQNMMAVLDRWQDLAPSDDNLIIQQGGTLAFDEKGAQLFRYDDKGILVYAEMDALLQALGLPDTSTPVTGSS</sequence>
<dbReference type="PANTHER" id="PTHR28630:SF3">
    <property type="entry name" value="PEROXIREDOXIN-LIKE 2C"/>
    <property type="match status" value="1"/>
</dbReference>
<dbReference type="InterPro" id="IPR032801">
    <property type="entry name" value="PXL2A/B/C"/>
</dbReference>
<dbReference type="EMBL" id="CDMZ01001224">
    <property type="protein sequence ID" value="CEM29287.1"/>
    <property type="molecule type" value="Genomic_DNA"/>
</dbReference>
<gene>
    <name evidence="2" type="ORF">Cvel_21952</name>
</gene>
<proteinExistence type="predicted"/>
<keyword evidence="1" id="KW-0732">Signal</keyword>
<feature type="chain" id="PRO_5005190487" evidence="1">
    <location>
        <begin position="19"/>
        <end position="296"/>
    </location>
</feature>
<dbReference type="Pfam" id="PF13911">
    <property type="entry name" value="AhpC-TSA_2"/>
    <property type="match status" value="1"/>
</dbReference>
<accession>A0A0G4GHR6</accession>
<dbReference type="AlphaFoldDB" id="A0A0G4GHR6"/>
<evidence type="ECO:0000256" key="1">
    <source>
        <dbReference type="SAM" id="SignalP"/>
    </source>
</evidence>
<dbReference type="PANTHER" id="PTHR28630">
    <property type="match status" value="1"/>
</dbReference>
<reference evidence="2" key="1">
    <citation type="submission" date="2014-11" db="EMBL/GenBank/DDBJ databases">
        <authorList>
            <person name="Otto D Thomas"/>
            <person name="Naeem Raeece"/>
        </authorList>
    </citation>
    <scope>NUCLEOTIDE SEQUENCE</scope>
</reference>
<organism evidence="2">
    <name type="scientific">Chromera velia CCMP2878</name>
    <dbReference type="NCBI Taxonomy" id="1169474"/>
    <lineage>
        <taxon>Eukaryota</taxon>
        <taxon>Sar</taxon>
        <taxon>Alveolata</taxon>
        <taxon>Colpodellida</taxon>
        <taxon>Chromeraceae</taxon>
        <taxon>Chromera</taxon>
    </lineage>
</organism>
<evidence type="ECO:0000313" key="2">
    <source>
        <dbReference type="EMBL" id="CEM29287.1"/>
    </source>
</evidence>